<feature type="coiled-coil region" evidence="1">
    <location>
        <begin position="2846"/>
        <end position="2873"/>
    </location>
</feature>
<gene>
    <name evidence="5" type="ORF">SAMN04487955_1205</name>
</gene>
<evidence type="ECO:0000259" key="4">
    <source>
        <dbReference type="Pfam" id="PF20220"/>
    </source>
</evidence>
<evidence type="ECO:0000259" key="3">
    <source>
        <dbReference type="Pfam" id="PF18276"/>
    </source>
</evidence>
<accession>A0A1I7KGL5</accession>
<feature type="domain" description="Tc toxin complex TcA C-terminal TcB-binding" evidence="3">
    <location>
        <begin position="2851"/>
        <end position="3148"/>
    </location>
</feature>
<keyword evidence="1" id="KW-0175">Coiled coil</keyword>
<feature type="domain" description="ABC toxin N-terminal" evidence="4">
    <location>
        <begin position="1943"/>
        <end position="2052"/>
    </location>
</feature>
<dbReference type="Pfam" id="PF18276">
    <property type="entry name" value="TcA_TcB_BD"/>
    <property type="match status" value="1"/>
</dbReference>
<sequence>MPRLIAIRLLPEHPVSPEAFTDYLSGLSVTVFDASFEDPGANAPASQLGTAAYIEPTTPLNPPLINQPIHDPDTRVIQHFGLHPVNPAAGNVMFSVATALIEVQAGVPPAEHNTVDLRITLQRSGATIQHKRRYFNIPMRPGGLPGDPIDYQGLTLNGQPFVSLYLYLPAPGLETGGTLNVPEDGTAPNFDQLRTAVEQVLNADPGDTNDIANLTPILARHVANEIVWDRAARPLPAPDLAVDHIYTEPFAANDASERARTSFEGDLKTYQVGNDAIAERLANFVFTLSAALRIEAELASAPLGDAAVLSVPVDPADVGGATARIRLTGLVASAHFAVPAAYVYALTATLPLQVAPAQRRKMVLFGSEETTVPTLEEALHNGIVDDTGLITIHQAARRLIALGGARETGLPECPVTGSPELDLVNGWLAESASDIAAFWSGMTAVQADGHFALVLCAVTDDHQDLITALTSAPISISSVAGLRALPDGEWAALFAGNPALLPPFTHPGSVSEQTQTFLRHLRRFFDAAVALAAPDPAAPGSLPLLDPPVDDLLAALGVDVEAFDPVADAAAVDALFPDDPEGREAFLGWLSCLQSVLALTVGIAPEPLRFSVAEALWVRGFVRSADLDGLDNAAFSGALIGTVAHEHAATILANAEAEGAQPLEPAGPFAPVNPWGSLVNCIPPKHLSPLGPVAYLKELLQVTDAATCDDPLADGTTLAVALAARRGPLGALAASHSNACIPIPVIDIVNESLEHIVAAGTLPGAVHDSNRDAVGGHVLSTNPTPPDGATVHDAQTLFCALPEHSTPATPTAEQTAWDTLAEDFTACVLPYNQPLDVARSTLDTLRTSRFATMRGFTREIHAFVHGLTTPPAEFRSHLWRLPVTRPLALEYLGISQEEFDVLYSPGQLGPAALPSHFGFPPPPDDNPNAWMDEVRILSVFLERTCLSYCEFRDLVLSGFVTLRVRHRREDVLPECEPCCLEEHLIEFPEDPDLFGPLKRLSVFIRLRRSLGRAPHTTLSFAELADTASVLTLFNGNTANAGFIPQLAAFLMLRRDFSLQLTDPKDPPSPTAIGAARTHLLAFWSPGATKFDWAVGHLMNQIQQYALGVYRCPCRLPEFLKLLQRNLDPLSRLAGFDPGTPGLEWHARPTSTQRIAEILAKIYASKFGVGELLFLFTADPRLQGDDPFPAQTPNEALDLPFDLPDNEAESSLFALRDSLLAVEAEPEGWSWARIGETLRTTYGLPDGDPRWVELGQRFFPDLLESEGTPVPPADQVWREPLASAATSEAMWNTPEGPFRYFVASQELETALPLVDAAVIVKLARIRQLNPQERQAISDLYMAPRRLLAFFGFLFENHSEAEQALLEAPDEETRWAWFRQSFARFHARSLAMAEHLAGHLDRITGDVKHDGAETALLILRHLWADENTATAPWEDDSGAAPGALWGPRPNGGAFHALHGVVGTGLIAEYRGAGPLIRWRETRGGLDAFGEAENAANAPLPVLIPAMTTTLTAEQLEHVAIRNGFAFGNSYATPVGGAEPFTLIWRGVLLIEEGGEYGFRAGAPRPGAEHPDFEELRRFHGWRVRLAQGQKEWVLLAHNHDEEAPAECAKPIHLERGFYDIEIEFERLDLVLDGPEDVCPQTTGFQIKYDGPDAGGDWAVIAHDKLFIGIGERMDDGLDTGISSPGVLGALGLRHVVSLRSMRRTLKRVVKGMLFADRLDLGAISIADSGQSELGYLLSQPAAFSGQTHFDPGGGFQTHRADFDMNLFPVLDNYAPPTPAQDQRVDPSPQRMAALFDWFERLFDYSVMRAATGTSPEPSASLLFHEAAEAHVDEPAQLLRHIGVNIRHVPLVLRYFDPAQVSLTFEVTSPDLIDDRWAVRVWHADRWLRGLRAAFLEADIGGAEPHLWAAHPVEMAGLANLTKFHRDGCIENDDPRRYKEIERLNDGLRERGRDALVAFLTAMNRVALPWGGFATIARDLSDLLLLDVEAGLCQKAARVEEAITALQLFVDRARLGREAGFTPGAGFAMAWDRKFAGFRTWQACKRRDIYRENWIGWTAEAVAQGSEAMRFLQSELRRSDLTLPVPGGGVHWPSADLAPAQALTLLQKREPATQRRLEPPRQGIGLMGIPDRHARPNWLAPLDGGPRRPGDDESDPVILFTHPTGIASATQPSLATGAGQSLPMWFEAPVRLGAKFLRVAAAALPAASASYTAKCDRSAPSWCCQCCGRDHPPMIDEYYFWIDVSEEYLPEDAEQQAEWVSRTLFDEDGQLINDDEIVPEDGGERPVPDTVWHDETALPGALAWAPRRIARLNWSRVHNGEFQPPRRSSEGVLLSEGLAASLPEISFRGREADSLFFDVEGGEARIGYPDDPVPGFRYDIAPDTATPLPALQPADVPALPGGLAAFPWFAFACPGAPVLPKKTFGAVLAVAEHLAAHCHYEDALKWLELEFPTLQGDNIWAACDRPRLPDPTFPDDPDDPDDPELPVPVPAVINPVLLPRPGICCCPSDPVSDTRAERRLVMMLYGEILLHWAEALIRKDTPEVYQRARLLADTARRVLGAMPKTVVVKPGEAPALPVRDVTLACAPLNPRLMCLYEKAEDIEGRIHACLDSHRHKCSRPWAVQPYFSEDLARECCKLSGDPCLDVAQWCRRKSPHRFTVLVERARRVAGECAQLGRALQQAFQSGDAEFLSQLTTKHQRQINDLMLEIRQNQWRETDWTVQALRKSKEASITNLTYYQNLLAAGLLSGESQYEPLIGTATGLRAAGNVVEAIGQAMNLIPDPNVGFPCNFVTLPPGKKLAMIFSSIGTVVNVAADIVNTVASLGLTKDGWERREDEWRHQIDVVTIDVARNEREILAAERRRDAALRELNAHRASIANTAELHNFLRDKFTSHELFLWMQKELAALHAQCHDLALVCALDAEAAFNFERELSTERFVSLDAPDSLHERLLDGDRLGLALARMQKAYEDRDRRPYELTKHISLRQHFPTAFLQLVATGRCVVELPEWLFDLDYPGHYLRRIRSLAVSLPCVVGPYQGIQCKVMLLASSIRVSPEVRTADHRCCDDMGCNSGYEPLPDDPRVAHLYGAAEAIATSSGQEDAGLFSLDLNDLRYLPFEYQGAVCRLCIELPPETNRFDLETVADLVLHMRYVAHEGGHLLRAAAWECARRYLPGSGQRFIDAKREMPGRWRRMAAPGHHGMSREGTDYLGLALDRAMFPFLTGNRRPVVGRIEILCEAPDADPSRPLRAIFFASERVETIRPDTCREGVFTVDCVADAAWPGFFHGVLEIDPVELAGHDTVLGVLAFDPRALKICNAWLVFGYTATEPSPRCVAPPPEPPSCP</sequence>
<feature type="compositionally biased region" description="Acidic residues" evidence="2">
    <location>
        <begin position="2470"/>
        <end position="2481"/>
    </location>
</feature>
<dbReference type="EMBL" id="FPBP01000020">
    <property type="protein sequence ID" value="SFU96569.1"/>
    <property type="molecule type" value="Genomic_DNA"/>
</dbReference>
<dbReference type="RefSeq" id="WP_089797553.1">
    <property type="nucleotide sequence ID" value="NZ_FPBP01000020.1"/>
</dbReference>
<reference evidence="6" key="1">
    <citation type="submission" date="2016-10" db="EMBL/GenBank/DDBJ databases">
        <authorList>
            <person name="Varghese N."/>
            <person name="Submissions S."/>
        </authorList>
    </citation>
    <scope>NUCLEOTIDE SEQUENCE [LARGE SCALE GENOMIC DNA]</scope>
    <source>
        <strain evidence="6">CGMCC 1.6981</strain>
    </source>
</reference>
<dbReference type="STRING" id="463301.SAMN04487955_1205"/>
<evidence type="ECO:0000313" key="5">
    <source>
        <dbReference type="EMBL" id="SFU96569.1"/>
    </source>
</evidence>
<evidence type="ECO:0000313" key="6">
    <source>
        <dbReference type="Proteomes" id="UP000198693"/>
    </source>
</evidence>
<feature type="region of interest" description="Disordered" evidence="2">
    <location>
        <begin position="2463"/>
        <end position="2482"/>
    </location>
</feature>
<protein>
    <submittedName>
        <fullName evidence="5">Uncharacterized protein</fullName>
    </submittedName>
</protein>
<organism evidence="5 6">
    <name type="scientific">Halomonas korlensis</name>
    <dbReference type="NCBI Taxonomy" id="463301"/>
    <lineage>
        <taxon>Bacteria</taxon>
        <taxon>Pseudomonadati</taxon>
        <taxon>Pseudomonadota</taxon>
        <taxon>Gammaproteobacteria</taxon>
        <taxon>Oceanospirillales</taxon>
        <taxon>Halomonadaceae</taxon>
        <taxon>Halomonas</taxon>
    </lineage>
</organism>
<name>A0A1I7KGL5_9GAMM</name>
<proteinExistence type="predicted"/>
<dbReference type="Proteomes" id="UP000198693">
    <property type="component" value="Unassembled WGS sequence"/>
</dbReference>
<dbReference type="InterPro" id="IPR046839">
    <property type="entry name" value="ABC_toxin_N"/>
</dbReference>
<dbReference type="Pfam" id="PF20220">
    <property type="entry name" value="ABC_toxin_N"/>
    <property type="match status" value="1"/>
</dbReference>
<evidence type="ECO:0000256" key="1">
    <source>
        <dbReference type="SAM" id="Coils"/>
    </source>
</evidence>
<dbReference type="OrthoDB" id="9781691at2"/>
<evidence type="ECO:0000256" key="2">
    <source>
        <dbReference type="SAM" id="MobiDB-lite"/>
    </source>
</evidence>
<keyword evidence="6" id="KW-1185">Reference proteome</keyword>
<dbReference type="InterPro" id="IPR040840">
    <property type="entry name" value="TcA_TcB_BD"/>
</dbReference>